<dbReference type="InterPro" id="IPR050218">
    <property type="entry name" value="LptD"/>
</dbReference>
<evidence type="ECO:0000313" key="5">
    <source>
        <dbReference type="Proteomes" id="UP000315782"/>
    </source>
</evidence>
<evidence type="ECO:0000256" key="2">
    <source>
        <dbReference type="HAMAP-Rule" id="MF_01411"/>
    </source>
</evidence>
<evidence type="ECO:0000259" key="3">
    <source>
        <dbReference type="Pfam" id="PF04453"/>
    </source>
</evidence>
<keyword evidence="2" id="KW-0732">Signal</keyword>
<dbReference type="GO" id="GO:0009279">
    <property type="term" value="C:cell outer membrane"/>
    <property type="evidence" value="ECO:0007669"/>
    <property type="project" value="UniProtKB-SubCell"/>
</dbReference>
<comment type="subcellular location">
    <subcellularLocation>
        <location evidence="2">Cell outer membrane</location>
    </subcellularLocation>
</comment>
<organism evidence="4 5">
    <name type="scientific">SAR86 cluster bacterium</name>
    <dbReference type="NCBI Taxonomy" id="2030880"/>
    <lineage>
        <taxon>Bacteria</taxon>
        <taxon>Pseudomonadati</taxon>
        <taxon>Pseudomonadota</taxon>
        <taxon>Gammaproteobacteria</taxon>
        <taxon>SAR86 cluster</taxon>
    </lineage>
</organism>
<dbReference type="EMBL" id="SHBI01000001">
    <property type="protein sequence ID" value="RZO23315.1"/>
    <property type="molecule type" value="Genomic_DNA"/>
</dbReference>
<dbReference type="PANTHER" id="PTHR30189">
    <property type="entry name" value="LPS-ASSEMBLY PROTEIN"/>
    <property type="match status" value="1"/>
</dbReference>
<proteinExistence type="inferred from homology"/>
<comment type="caution">
    <text evidence="2">Lacks conserved residue(s) required for the propagation of feature annotation.</text>
</comment>
<comment type="similarity">
    <text evidence="2">Belongs to the LptD family.</text>
</comment>
<keyword evidence="1 2" id="KW-0998">Cell outer membrane</keyword>
<evidence type="ECO:0000313" key="4">
    <source>
        <dbReference type="EMBL" id="RZO23315.1"/>
    </source>
</evidence>
<name>A0A520MQ38_9GAMM</name>
<comment type="caution">
    <text evidence="4">The sequence shown here is derived from an EMBL/GenBank/DDBJ whole genome shotgun (WGS) entry which is preliminary data.</text>
</comment>
<gene>
    <name evidence="2" type="primary">lptD</name>
    <name evidence="4" type="ORF">EVA96_00685</name>
</gene>
<reference evidence="4 5" key="1">
    <citation type="submission" date="2019-02" db="EMBL/GenBank/DDBJ databases">
        <title>Prokaryotic population dynamics and viral predation in marine succession experiment using metagenomics: the confinement effect.</title>
        <authorList>
            <person name="Haro-Moreno J.M."/>
            <person name="Rodriguez-Valera F."/>
            <person name="Lopez-Perez M."/>
        </authorList>
    </citation>
    <scope>NUCLEOTIDE SEQUENCE [LARGE SCALE GENOMIC DNA]</scope>
    <source>
        <strain evidence="4">MED-G163</strain>
    </source>
</reference>
<dbReference type="Pfam" id="PF04453">
    <property type="entry name" value="LptD"/>
    <property type="match status" value="1"/>
</dbReference>
<comment type="subunit">
    <text evidence="2">Component of the lipopolysaccharide transport and assembly complex. Interacts with LptE and LptA.</text>
</comment>
<dbReference type="Proteomes" id="UP000315782">
    <property type="component" value="Unassembled WGS sequence"/>
</dbReference>
<dbReference type="InterPro" id="IPR020889">
    <property type="entry name" value="LipoPS_assembly_LptD"/>
</dbReference>
<keyword evidence="2" id="KW-0472">Membrane</keyword>
<dbReference type="GO" id="GO:0015920">
    <property type="term" value="P:lipopolysaccharide transport"/>
    <property type="evidence" value="ECO:0007669"/>
    <property type="project" value="InterPro"/>
</dbReference>
<dbReference type="AlphaFoldDB" id="A0A520MQ38"/>
<dbReference type="PANTHER" id="PTHR30189:SF1">
    <property type="entry name" value="LPS-ASSEMBLY PROTEIN LPTD"/>
    <property type="match status" value="1"/>
</dbReference>
<accession>A0A520MQ38</accession>
<evidence type="ECO:0000256" key="1">
    <source>
        <dbReference type="ARBA" id="ARBA00023237"/>
    </source>
</evidence>
<dbReference type="HAMAP" id="MF_01411">
    <property type="entry name" value="LPS_assembly_LptD"/>
    <property type="match status" value="1"/>
</dbReference>
<dbReference type="InterPro" id="IPR007543">
    <property type="entry name" value="LptD_C"/>
</dbReference>
<comment type="function">
    <text evidence="2">Together with LptE, is involved in the assembly of lipopolysaccharide (LPS) at the surface of the outer membrane.</text>
</comment>
<dbReference type="GO" id="GO:0043165">
    <property type="term" value="P:Gram-negative-bacterium-type cell outer membrane assembly"/>
    <property type="evidence" value="ECO:0007669"/>
    <property type="project" value="UniProtKB-UniRule"/>
</dbReference>
<sequence length="795" mass="90801">MIRFSLTALFFVALVLPNKIFGQSLENSILIAAPESNVNSCIIYNPIIGTTKDGENLKVNSDKFEFTEDERLILKGNVELDFPNGLLRANKADLDRKNGKIEFSGGGDIFLDQFYFKSDSGFFNKEDKSISLTKGKAYLDERSLVFNFDKLDGNLESLINLESASITSCADIASGWVLEAKNIELNSEKQRGLAKKVRVKVKGATVFAFPVVPFATSEKRMTGFLEPSISFSSDGLDLMIPFYKVLSERSDITIAPRNIAKRGAGIEANYRSVHGLENNFRNIDLIYFDKDDEFLKQNFEKPSSRWAFNIKDKFNLRNSYIDINWAKASDSLILRDIPGDITSIGLERAQNLNQNISISTSTTNAVIRLEHQGFQSLNPILTNGYKKSPALDIKYSKRFGSIFLTERINISSFKADSIHGYVGYESMNGQFLRIIENPPEGLRIYSDINLSKHNHVNGFNINTNLGIKTISYDLSDKSSNTNNVVVPNILIDVNSLFIKSNKANKSSIEPRLIFGYTPYKNQNNNPVFDSDDLSMKNELFVNRRFSGMDRVGDQKFYTLSMKYSKFHMNMEKLQISISKKYYLKDRKLFLSSMSNHTNSMAMHSMNMSSMMMDDMPMDRGPLVIMSKWMPNMRTMVMAYGGYFDSNKKVPLAGITYKQKIKNGTLGYAKRYRRMSGDFLFPMNYSEIFADINLNNNFKFIARLKRDNENDINIENVVGFEYENCCFALRLTGSDKNLSKYVMHDEKIYYPYLADAWDNIIQIENKGRINFEFELKGFNSSLDKVNRFLNNSLFNY</sequence>
<dbReference type="GO" id="GO:1990351">
    <property type="term" value="C:transporter complex"/>
    <property type="evidence" value="ECO:0007669"/>
    <property type="project" value="TreeGrafter"/>
</dbReference>
<protein>
    <recommendedName>
        <fullName evidence="2">LPS-assembly protein LptD</fullName>
    </recommendedName>
</protein>
<feature type="domain" description="LptD C-terminal" evidence="3">
    <location>
        <begin position="304"/>
        <end position="672"/>
    </location>
</feature>